<dbReference type="PROSITE" id="PS00678">
    <property type="entry name" value="WD_REPEATS_1"/>
    <property type="match status" value="1"/>
</dbReference>
<dbReference type="Proteomes" id="UP001497480">
    <property type="component" value="Unassembled WGS sequence"/>
</dbReference>
<proteinExistence type="predicted"/>
<dbReference type="InterPro" id="IPR044716">
    <property type="entry name" value="LEUNIG-like"/>
</dbReference>
<dbReference type="PANTHER" id="PTHR44376">
    <property type="entry name" value="TRANSCRIPTIONAL REGULATOR OF FILAMENTOUS GROWTH FLO8"/>
    <property type="match status" value="1"/>
</dbReference>
<feature type="region of interest" description="Disordered" evidence="4">
    <location>
        <begin position="172"/>
        <end position="201"/>
    </location>
</feature>
<feature type="repeat" description="WD" evidence="3">
    <location>
        <begin position="359"/>
        <end position="401"/>
    </location>
</feature>
<feature type="repeat" description="WD" evidence="3">
    <location>
        <begin position="527"/>
        <end position="559"/>
    </location>
</feature>
<comment type="caution">
    <text evidence="5">The sequence shown here is derived from an EMBL/GenBank/DDBJ whole genome shotgun (WGS) entry which is preliminary data.</text>
</comment>
<evidence type="ECO:0000313" key="6">
    <source>
        <dbReference type="Proteomes" id="UP001497480"/>
    </source>
</evidence>
<dbReference type="PROSITE" id="PS50294">
    <property type="entry name" value="WD_REPEATS_REGION"/>
    <property type="match status" value="3"/>
</dbReference>
<dbReference type="InterPro" id="IPR019775">
    <property type="entry name" value="WD40_repeat_CS"/>
</dbReference>
<evidence type="ECO:0000256" key="1">
    <source>
        <dbReference type="ARBA" id="ARBA00022574"/>
    </source>
</evidence>
<protein>
    <submittedName>
        <fullName evidence="5">Uncharacterized protein</fullName>
    </submittedName>
</protein>
<reference evidence="5 6" key="1">
    <citation type="submission" date="2024-03" db="EMBL/GenBank/DDBJ databases">
        <authorList>
            <person name="Martinez-Hernandez J."/>
        </authorList>
    </citation>
    <scope>NUCLEOTIDE SEQUENCE [LARGE SCALE GENOMIC DNA]</scope>
</reference>
<keyword evidence="6" id="KW-1185">Reference proteome</keyword>
<dbReference type="SUPFAM" id="SSF50978">
    <property type="entry name" value="WD40 repeat-like"/>
    <property type="match status" value="1"/>
</dbReference>
<keyword evidence="2" id="KW-0677">Repeat</keyword>
<dbReference type="Gene3D" id="2.130.10.10">
    <property type="entry name" value="YVTN repeat-like/Quinoprotein amine dehydrogenase"/>
    <property type="match status" value="2"/>
</dbReference>
<evidence type="ECO:0000313" key="5">
    <source>
        <dbReference type="EMBL" id="CAL0328215.1"/>
    </source>
</evidence>
<dbReference type="AlphaFoldDB" id="A0AAV1Y334"/>
<evidence type="ECO:0000256" key="2">
    <source>
        <dbReference type="ARBA" id="ARBA00022737"/>
    </source>
</evidence>
<dbReference type="EMBL" id="CAXHTB010000021">
    <property type="protein sequence ID" value="CAL0328215.1"/>
    <property type="molecule type" value="Genomic_DNA"/>
</dbReference>
<name>A0AAV1Y334_LUPLU</name>
<feature type="repeat" description="WD" evidence="3">
    <location>
        <begin position="274"/>
        <end position="315"/>
    </location>
</feature>
<evidence type="ECO:0000256" key="4">
    <source>
        <dbReference type="SAM" id="MobiDB-lite"/>
    </source>
</evidence>
<dbReference type="PROSITE" id="PS50082">
    <property type="entry name" value="WD_REPEATS_2"/>
    <property type="match status" value="4"/>
</dbReference>
<dbReference type="GO" id="GO:0003714">
    <property type="term" value="F:transcription corepressor activity"/>
    <property type="evidence" value="ECO:0007669"/>
    <property type="project" value="InterPro"/>
</dbReference>
<dbReference type="InterPro" id="IPR015943">
    <property type="entry name" value="WD40/YVTN_repeat-like_dom_sf"/>
</dbReference>
<gene>
    <name evidence="5" type="ORF">LLUT_LOCUS29275</name>
</gene>
<organism evidence="5 6">
    <name type="scientific">Lupinus luteus</name>
    <name type="common">European yellow lupine</name>
    <dbReference type="NCBI Taxonomy" id="3873"/>
    <lineage>
        <taxon>Eukaryota</taxon>
        <taxon>Viridiplantae</taxon>
        <taxon>Streptophyta</taxon>
        <taxon>Embryophyta</taxon>
        <taxon>Tracheophyta</taxon>
        <taxon>Spermatophyta</taxon>
        <taxon>Magnoliopsida</taxon>
        <taxon>eudicotyledons</taxon>
        <taxon>Gunneridae</taxon>
        <taxon>Pentapetalae</taxon>
        <taxon>rosids</taxon>
        <taxon>fabids</taxon>
        <taxon>Fabales</taxon>
        <taxon>Fabaceae</taxon>
        <taxon>Papilionoideae</taxon>
        <taxon>50 kb inversion clade</taxon>
        <taxon>genistoids sensu lato</taxon>
        <taxon>core genistoids</taxon>
        <taxon>Genisteae</taxon>
        <taxon>Lupinus</taxon>
    </lineage>
</organism>
<feature type="repeat" description="WD" evidence="3">
    <location>
        <begin position="316"/>
        <end position="348"/>
    </location>
</feature>
<dbReference type="InterPro" id="IPR036322">
    <property type="entry name" value="WD40_repeat_dom_sf"/>
</dbReference>
<keyword evidence="1 3" id="KW-0853">WD repeat</keyword>
<dbReference type="SMART" id="SM00320">
    <property type="entry name" value="WD40"/>
    <property type="match status" value="7"/>
</dbReference>
<sequence length="559" mass="61717">MKDAPDGFLYEWWSVFWDLSLTKMQKQCSESASAYIEAQIAKAKEHRLQMQQLLGGSLNAMNSKGMMGPPEASLLAMEMFEERMKQLNSMGSEASLAPMDTFNMAFPKSATTHHSHLVSDRSRHVSSSPQKIQTPSLWTNDVERELNLGVTPMGLPMDPSVFAQTMLQVNSGLSDTGIRSNDRKRQQPSSPEADNSIIGGNNVEKSMMMDGTNGTGGLASSSNLVVGTKGDNIESFQPEDGGDREKAYGTINQTLDKQKEEASKSFTFTEFKCIRMTNSKVTCCDFSSDEKFIASAGHDNKVVLWNMDTLKKENTPEDHKSVISDIRFRPNSSVFVTSCIDNCVRLWDAANPRFCLEQYNVHSSAVMSVDFHPKQTDLLCVSDSKNEIQYWNITTSSFINSFKVAQGGNAKVRFQPGAGQVLAAAYDNGVSIFDAETGTYVYSLQGHPEAVSYICWDANGNTLASMSPNLIKIWSLSSGECVREYGSTSENQFHSCVFHPRNSTILVIGGNSYLELWNIDKNRTLPILAHKDIISSLVHSPVTGIVASASHDGFVKLWK</sequence>
<accession>A0AAV1Y334</accession>
<dbReference type="Pfam" id="PF00400">
    <property type="entry name" value="WD40"/>
    <property type="match status" value="5"/>
</dbReference>
<dbReference type="PANTHER" id="PTHR44376:SF22">
    <property type="entry name" value="TRANSCRIPTIONAL COREPRESSOR LEUNIG_HOMOLOG"/>
    <property type="match status" value="1"/>
</dbReference>
<evidence type="ECO:0000256" key="3">
    <source>
        <dbReference type="PROSITE-ProRule" id="PRU00221"/>
    </source>
</evidence>
<dbReference type="InterPro" id="IPR001680">
    <property type="entry name" value="WD40_rpt"/>
</dbReference>
<dbReference type="CDD" id="cd00200">
    <property type="entry name" value="WD40"/>
    <property type="match status" value="1"/>
</dbReference>